<feature type="region of interest" description="Disordered" evidence="1">
    <location>
        <begin position="486"/>
        <end position="589"/>
    </location>
</feature>
<dbReference type="GO" id="GO:0005975">
    <property type="term" value="P:carbohydrate metabolic process"/>
    <property type="evidence" value="ECO:0007669"/>
    <property type="project" value="InterPro"/>
</dbReference>
<reference evidence="3 4" key="1">
    <citation type="journal article" date="2019" name="Sci. Rep.">
        <title>Comparative genomics of chytrid fungi reveal insights into the obligate biotrophic and pathogenic lifestyle of Synchytrium endobioticum.</title>
        <authorList>
            <person name="van de Vossenberg B.T.L.H."/>
            <person name="Warris S."/>
            <person name="Nguyen H.D.T."/>
            <person name="van Gent-Pelzer M.P.E."/>
            <person name="Joly D.L."/>
            <person name="van de Geest H.C."/>
            <person name="Bonants P.J.M."/>
            <person name="Smith D.S."/>
            <person name="Levesque C.A."/>
            <person name="van der Lee T.A.J."/>
        </authorList>
    </citation>
    <scope>NUCLEOTIDE SEQUENCE [LARGE SCALE GENOMIC DNA]</scope>
    <source>
        <strain evidence="3 4">CBS 675.73</strain>
    </source>
</reference>
<dbReference type="InterPro" id="IPR001579">
    <property type="entry name" value="Glyco_hydro_18_chit_AS"/>
</dbReference>
<dbReference type="GO" id="GO:0004553">
    <property type="term" value="F:hydrolase activity, hydrolyzing O-glycosyl compounds"/>
    <property type="evidence" value="ECO:0007669"/>
    <property type="project" value="InterPro"/>
</dbReference>
<feature type="chain" id="PRO_5021191115" evidence="2">
    <location>
        <begin position="21"/>
        <end position="625"/>
    </location>
</feature>
<dbReference type="AlphaFoldDB" id="A0A507FCG2"/>
<keyword evidence="4" id="KW-1185">Reference proteome</keyword>
<keyword evidence="2" id="KW-0732">Signal</keyword>
<organism evidence="3 4">
    <name type="scientific">Chytriomyces confervae</name>
    <dbReference type="NCBI Taxonomy" id="246404"/>
    <lineage>
        <taxon>Eukaryota</taxon>
        <taxon>Fungi</taxon>
        <taxon>Fungi incertae sedis</taxon>
        <taxon>Chytridiomycota</taxon>
        <taxon>Chytridiomycota incertae sedis</taxon>
        <taxon>Chytridiomycetes</taxon>
        <taxon>Chytridiales</taxon>
        <taxon>Chytriomycetaceae</taxon>
        <taxon>Chytriomyces</taxon>
    </lineage>
</organism>
<dbReference type="Gene3D" id="3.20.20.80">
    <property type="entry name" value="Glycosidases"/>
    <property type="match status" value="1"/>
</dbReference>
<comment type="caution">
    <text evidence="3">The sequence shown here is derived from an EMBL/GenBank/DDBJ whole genome shotgun (WGS) entry which is preliminary data.</text>
</comment>
<dbReference type="InterPro" id="IPR017853">
    <property type="entry name" value="GH"/>
</dbReference>
<evidence type="ECO:0000256" key="1">
    <source>
        <dbReference type="SAM" id="MobiDB-lite"/>
    </source>
</evidence>
<sequence length="625" mass="66547">MHPTSFVIAALLSCTNVVNALANPPIDGDKVAAGYLLLNPTEGPAKLKALASNAATIPINRIYLSFVRPDMVYLPGSNTLEHADIGYASEGDYGFAQVKKHIADLQAGGVEVFLSMGGWNYNCYPYFYAKYSIASFGKGPNFWKITQYGAGSASGCNESNMWCYVCEPQSQNTSLKDFTIFPEPGNTDTWKAAQAVVESGAKGMPVQWHSEITPGAQFADPQGGSTTTVPGSDYFMTVKRDPYTDFIHLAKDLGLDGVDLDYEEMWHADTFRSGNGTGPFQLDQTVYKYSAIVADMVNAIKAIYPACKLSTAAGAAGAWSTKWWGGNLKGLWYYSNLWYPELNQFMFKGPNAGGINVMTYDLSKNNNYFECPDTTANCDLAGQVKFYMNTYAAAGIPARVGYEIGQPAYPDAANDAANQIPLTQTELTGILTGVSSSSTMGGFFWELYKAKNSEPTGAKGQPDNIDVTSVAQQVCAKVLPNESRCKGSVPQVGGSQPAPVPQSSATESHKITTSSIVAATVTAPPPTPPTIASASQSVAEKTRTVPSATADTPAKTTPVKTTASCSDDDDEDSAPKSQTAVAGSGAMQGSPCSVHGQTVCTDGNTYQCAYYGTYALSWGKWFSGC</sequence>
<feature type="compositionally biased region" description="Polar residues" evidence="1">
    <location>
        <begin position="535"/>
        <end position="547"/>
    </location>
</feature>
<feature type="signal peptide" evidence="2">
    <location>
        <begin position="1"/>
        <end position="20"/>
    </location>
</feature>
<evidence type="ECO:0000313" key="3">
    <source>
        <dbReference type="EMBL" id="TPX73973.1"/>
    </source>
</evidence>
<feature type="compositionally biased region" description="Low complexity" evidence="1">
    <location>
        <begin position="511"/>
        <end position="522"/>
    </location>
</feature>
<gene>
    <name evidence="3" type="ORF">CcCBS67573_g04755</name>
</gene>
<feature type="compositionally biased region" description="Low complexity" evidence="1">
    <location>
        <begin position="548"/>
        <end position="565"/>
    </location>
</feature>
<dbReference type="SUPFAM" id="SSF51445">
    <property type="entry name" value="(Trans)glycosidases"/>
    <property type="match status" value="1"/>
</dbReference>
<dbReference type="OrthoDB" id="3012298at2759"/>
<protein>
    <submittedName>
        <fullName evidence="3">Chitinase</fullName>
    </submittedName>
</protein>
<evidence type="ECO:0000256" key="2">
    <source>
        <dbReference type="SAM" id="SignalP"/>
    </source>
</evidence>
<accession>A0A507FCG2</accession>
<dbReference type="PROSITE" id="PS01095">
    <property type="entry name" value="GH18_1"/>
    <property type="match status" value="1"/>
</dbReference>
<dbReference type="Proteomes" id="UP000320333">
    <property type="component" value="Unassembled WGS sequence"/>
</dbReference>
<evidence type="ECO:0000313" key="4">
    <source>
        <dbReference type="Proteomes" id="UP000320333"/>
    </source>
</evidence>
<proteinExistence type="predicted"/>
<dbReference type="EMBL" id="QEAP01000152">
    <property type="protein sequence ID" value="TPX73973.1"/>
    <property type="molecule type" value="Genomic_DNA"/>
</dbReference>
<name>A0A507FCG2_9FUNG</name>